<comment type="pathway">
    <text evidence="2 7">Metabolic intermediate biosynthesis; chorismate biosynthesis; chorismate from D-erythrose 4-phosphate and phosphoenolpyruvate: step 3/7.</text>
</comment>
<evidence type="ECO:0000256" key="9">
    <source>
        <dbReference type="PIRSR" id="PIRSR001399-2"/>
    </source>
</evidence>
<evidence type="ECO:0000256" key="5">
    <source>
        <dbReference type="ARBA" id="ARBA00012060"/>
    </source>
</evidence>
<evidence type="ECO:0000256" key="2">
    <source>
        <dbReference type="ARBA" id="ARBA00004902"/>
    </source>
</evidence>
<dbReference type="PANTHER" id="PTHR21272">
    <property type="entry name" value="CATABOLIC 3-DEHYDROQUINASE"/>
    <property type="match status" value="1"/>
</dbReference>
<dbReference type="PANTHER" id="PTHR21272:SF3">
    <property type="entry name" value="CATABOLIC 3-DEHYDROQUINASE"/>
    <property type="match status" value="1"/>
</dbReference>
<dbReference type="PROSITE" id="PS01029">
    <property type="entry name" value="DEHYDROQUINASE_II"/>
    <property type="match status" value="1"/>
</dbReference>
<feature type="binding site" evidence="7 9">
    <location>
        <position position="74"/>
    </location>
    <ligand>
        <name>substrate</name>
    </ligand>
</feature>
<dbReference type="OrthoDB" id="9790793at2"/>
<evidence type="ECO:0000313" key="11">
    <source>
        <dbReference type="EMBL" id="SHE46041.1"/>
    </source>
</evidence>
<feature type="site" description="Transition state stabilizer" evidence="7 10">
    <location>
        <position position="18"/>
    </location>
</feature>
<dbReference type="NCBIfam" id="NF003806">
    <property type="entry name" value="PRK05395.1-3"/>
    <property type="match status" value="1"/>
</dbReference>
<dbReference type="InterPro" id="IPR018509">
    <property type="entry name" value="DHquinase_II_CS"/>
</dbReference>
<dbReference type="InterPro" id="IPR001874">
    <property type="entry name" value="DHquinase_II"/>
</dbReference>
<gene>
    <name evidence="7" type="primary">aroQ</name>
    <name evidence="11" type="ORF">SAMN05444392_101558</name>
</gene>
<dbReference type="HAMAP" id="MF_00169">
    <property type="entry name" value="AroQ"/>
    <property type="match status" value="1"/>
</dbReference>
<dbReference type="CDD" id="cd00466">
    <property type="entry name" value="DHQase_II"/>
    <property type="match status" value="1"/>
</dbReference>
<comment type="similarity">
    <text evidence="3 7">Belongs to the type-II 3-dehydroquinase family.</text>
</comment>
<sequence>MKKIYVIHGPNLNRLGNREPDIYGHLTLEQINQQLQEKATTLGWELDAFQSNHEGKLIDAIHEADTHYDAIILNPGAYTHYSYALRDAVASITVPVIEVHLSNIHARDSFRHHSVIAGVAKGQISGFGSASYELALLAFQQLFALEEIERM</sequence>
<evidence type="ECO:0000256" key="6">
    <source>
        <dbReference type="ARBA" id="ARBA00023239"/>
    </source>
</evidence>
<dbReference type="UniPathway" id="UPA00053">
    <property type="reaction ID" value="UER00086"/>
</dbReference>
<dbReference type="RefSeq" id="WP_073151528.1">
    <property type="nucleotide sequence ID" value="NZ_FQVL01000001.1"/>
</dbReference>
<dbReference type="GO" id="GO:0003855">
    <property type="term" value="F:3-dehydroquinate dehydratase activity"/>
    <property type="evidence" value="ECO:0007669"/>
    <property type="project" value="UniProtKB-UniRule"/>
</dbReference>
<evidence type="ECO:0000256" key="7">
    <source>
        <dbReference type="HAMAP-Rule" id="MF_00169"/>
    </source>
</evidence>
<accession>A0A1M4TNK1</accession>
<keyword evidence="12" id="KW-1185">Reference proteome</keyword>
<feature type="active site" description="Proton donor" evidence="7 8">
    <location>
        <position position="100"/>
    </location>
</feature>
<dbReference type="EMBL" id="FQVL01000001">
    <property type="protein sequence ID" value="SHE46041.1"/>
    <property type="molecule type" value="Genomic_DNA"/>
</dbReference>
<keyword evidence="7" id="KW-0028">Amino-acid biosynthesis</keyword>
<comment type="function">
    <text evidence="7">Catalyzes a trans-dehydration via an enolate intermediate.</text>
</comment>
<feature type="binding site" evidence="7 9">
    <location>
        <position position="80"/>
    </location>
    <ligand>
        <name>substrate</name>
    </ligand>
</feature>
<name>A0A1M4TNK1_9BACL</name>
<comment type="catalytic activity">
    <reaction evidence="1 7">
        <text>3-dehydroquinate = 3-dehydroshikimate + H2O</text>
        <dbReference type="Rhea" id="RHEA:21096"/>
        <dbReference type="ChEBI" id="CHEBI:15377"/>
        <dbReference type="ChEBI" id="CHEBI:16630"/>
        <dbReference type="ChEBI" id="CHEBI:32364"/>
        <dbReference type="EC" id="4.2.1.10"/>
    </reaction>
</comment>
<feature type="binding site" evidence="7 9">
    <location>
        <position position="111"/>
    </location>
    <ligand>
        <name>substrate</name>
    </ligand>
</feature>
<dbReference type="AlphaFoldDB" id="A0A1M4TNK1"/>
<proteinExistence type="inferred from homology"/>
<feature type="active site" description="Proton acceptor" evidence="7 8">
    <location>
        <position position="23"/>
    </location>
</feature>
<keyword evidence="6 7" id="KW-0456">Lyase</keyword>
<dbReference type="NCBIfam" id="TIGR01088">
    <property type="entry name" value="aroQ"/>
    <property type="match status" value="1"/>
</dbReference>
<dbReference type="Pfam" id="PF01220">
    <property type="entry name" value="DHquinase_II"/>
    <property type="match status" value="1"/>
</dbReference>
<organism evidence="11 12">
    <name type="scientific">Seinonella peptonophila</name>
    <dbReference type="NCBI Taxonomy" id="112248"/>
    <lineage>
        <taxon>Bacteria</taxon>
        <taxon>Bacillati</taxon>
        <taxon>Bacillota</taxon>
        <taxon>Bacilli</taxon>
        <taxon>Bacillales</taxon>
        <taxon>Thermoactinomycetaceae</taxon>
        <taxon>Seinonella</taxon>
    </lineage>
</organism>
<dbReference type="PIRSF" id="PIRSF001399">
    <property type="entry name" value="DHquinase_II"/>
    <property type="match status" value="1"/>
</dbReference>
<feature type="binding site" evidence="7 9">
    <location>
        <position position="87"/>
    </location>
    <ligand>
        <name>substrate</name>
    </ligand>
</feature>
<dbReference type="Proteomes" id="UP000184476">
    <property type="component" value="Unassembled WGS sequence"/>
</dbReference>
<evidence type="ECO:0000256" key="1">
    <source>
        <dbReference type="ARBA" id="ARBA00001864"/>
    </source>
</evidence>
<dbReference type="SUPFAM" id="SSF52304">
    <property type="entry name" value="Type II 3-dehydroquinate dehydratase"/>
    <property type="match status" value="1"/>
</dbReference>
<dbReference type="GO" id="GO:0009073">
    <property type="term" value="P:aromatic amino acid family biosynthetic process"/>
    <property type="evidence" value="ECO:0007669"/>
    <property type="project" value="UniProtKB-KW"/>
</dbReference>
<protein>
    <recommendedName>
        <fullName evidence="5 7">3-dehydroquinate dehydratase</fullName>
        <shortName evidence="7">3-dehydroquinase</shortName>
        <ecNumber evidence="5 7">4.2.1.10</ecNumber>
    </recommendedName>
    <alternativeName>
        <fullName evidence="7">Type II DHQase</fullName>
    </alternativeName>
</protein>
<feature type="binding site" evidence="7 9">
    <location>
        <begin position="101"/>
        <end position="102"/>
    </location>
    <ligand>
        <name>substrate</name>
    </ligand>
</feature>
<dbReference type="GO" id="GO:0009423">
    <property type="term" value="P:chorismate biosynthetic process"/>
    <property type="evidence" value="ECO:0007669"/>
    <property type="project" value="UniProtKB-UniRule"/>
</dbReference>
<evidence type="ECO:0000256" key="10">
    <source>
        <dbReference type="PIRSR" id="PIRSR001399-3"/>
    </source>
</evidence>
<evidence type="ECO:0000313" key="12">
    <source>
        <dbReference type="Proteomes" id="UP000184476"/>
    </source>
</evidence>
<dbReference type="InterPro" id="IPR036441">
    <property type="entry name" value="DHquinase_II_sf"/>
</dbReference>
<reference evidence="11 12" key="1">
    <citation type="submission" date="2016-11" db="EMBL/GenBank/DDBJ databases">
        <authorList>
            <person name="Jaros S."/>
            <person name="Januszkiewicz K."/>
            <person name="Wedrychowicz H."/>
        </authorList>
    </citation>
    <scope>NUCLEOTIDE SEQUENCE [LARGE SCALE GENOMIC DNA]</scope>
    <source>
        <strain evidence="11 12">DSM 44666</strain>
    </source>
</reference>
<dbReference type="NCBIfam" id="NF003805">
    <property type="entry name" value="PRK05395.1-2"/>
    <property type="match status" value="1"/>
</dbReference>
<keyword evidence="7" id="KW-0057">Aromatic amino acid biosynthesis</keyword>
<dbReference type="GO" id="GO:0019631">
    <property type="term" value="P:quinate catabolic process"/>
    <property type="evidence" value="ECO:0007669"/>
    <property type="project" value="TreeGrafter"/>
</dbReference>
<evidence type="ECO:0000256" key="3">
    <source>
        <dbReference type="ARBA" id="ARBA00011037"/>
    </source>
</evidence>
<evidence type="ECO:0000256" key="8">
    <source>
        <dbReference type="PIRSR" id="PIRSR001399-1"/>
    </source>
</evidence>
<evidence type="ECO:0000256" key="4">
    <source>
        <dbReference type="ARBA" id="ARBA00011193"/>
    </source>
</evidence>
<dbReference type="STRING" id="112248.SAMN05444392_101558"/>
<dbReference type="GO" id="GO:0008652">
    <property type="term" value="P:amino acid biosynthetic process"/>
    <property type="evidence" value="ECO:0007669"/>
    <property type="project" value="UniProtKB-KW"/>
</dbReference>
<dbReference type="NCBIfam" id="NF003807">
    <property type="entry name" value="PRK05395.1-4"/>
    <property type="match status" value="1"/>
</dbReference>
<comment type="subunit">
    <text evidence="4 7">Homododecamer.</text>
</comment>
<dbReference type="EC" id="4.2.1.10" evidence="5 7"/>
<dbReference type="Gene3D" id="3.40.50.9100">
    <property type="entry name" value="Dehydroquinase, class II"/>
    <property type="match status" value="1"/>
</dbReference>